<gene>
    <name evidence="5" type="ORF">ABID24_001409</name>
</gene>
<dbReference type="Pfam" id="PF00849">
    <property type="entry name" value="PseudoU_synth_2"/>
    <property type="match status" value="1"/>
</dbReference>
<evidence type="ECO:0000259" key="4">
    <source>
        <dbReference type="Pfam" id="PF00849"/>
    </source>
</evidence>
<dbReference type="GO" id="GO:0160140">
    <property type="term" value="F:23S rRNA pseudouridine(1911/1915/1917) synthase activity"/>
    <property type="evidence" value="ECO:0007669"/>
    <property type="project" value="UniProtKB-EC"/>
</dbReference>
<keyword evidence="6" id="KW-1185">Reference proteome</keyword>
<dbReference type="InterPro" id="IPR050188">
    <property type="entry name" value="RluA_PseudoU_synthase"/>
</dbReference>
<evidence type="ECO:0000256" key="1">
    <source>
        <dbReference type="ARBA" id="ARBA00000073"/>
    </source>
</evidence>
<evidence type="ECO:0000256" key="2">
    <source>
        <dbReference type="ARBA" id="ARBA00010876"/>
    </source>
</evidence>
<evidence type="ECO:0000313" key="6">
    <source>
        <dbReference type="Proteomes" id="UP001549106"/>
    </source>
</evidence>
<dbReference type="InterPro" id="IPR006224">
    <property type="entry name" value="PsdUridine_synth_RluA-like_CS"/>
</dbReference>
<dbReference type="Proteomes" id="UP001549106">
    <property type="component" value="Unassembled WGS sequence"/>
</dbReference>
<dbReference type="PANTHER" id="PTHR21600">
    <property type="entry name" value="MITOCHONDRIAL RNA PSEUDOURIDINE SYNTHASE"/>
    <property type="match status" value="1"/>
</dbReference>
<comment type="caution">
    <text evidence="5">The sequence shown here is derived from an EMBL/GenBank/DDBJ whole genome shotgun (WGS) entry which is preliminary data.</text>
</comment>
<dbReference type="InterPro" id="IPR020103">
    <property type="entry name" value="PsdUridine_synth_cat_dom_sf"/>
</dbReference>
<comment type="similarity">
    <text evidence="2 3">Belongs to the pseudouridine synthase RluA family.</text>
</comment>
<accession>A0ABV2M125</accession>
<organism evidence="5 6">
    <name type="scientific">Blautia caecimuris</name>
    <dbReference type="NCBI Taxonomy" id="1796615"/>
    <lineage>
        <taxon>Bacteria</taxon>
        <taxon>Bacillati</taxon>
        <taxon>Bacillota</taxon>
        <taxon>Clostridia</taxon>
        <taxon>Lachnospirales</taxon>
        <taxon>Lachnospiraceae</taxon>
        <taxon>Blautia</taxon>
    </lineage>
</organism>
<evidence type="ECO:0000313" key="5">
    <source>
        <dbReference type="EMBL" id="MET3750165.1"/>
    </source>
</evidence>
<dbReference type="EMBL" id="JBEPMJ010000008">
    <property type="protein sequence ID" value="MET3750165.1"/>
    <property type="molecule type" value="Genomic_DNA"/>
</dbReference>
<evidence type="ECO:0000256" key="3">
    <source>
        <dbReference type="RuleBase" id="RU362028"/>
    </source>
</evidence>
<feature type="domain" description="Pseudouridine synthase RsuA/RluA-like" evidence="4">
    <location>
        <begin position="90"/>
        <end position="238"/>
    </location>
</feature>
<sequence>MNRSVTYHITEADASMQILDFLRSKGFSRHILSSMKAEKNAISLNGEKAGGRTLLKNHDILNILVPETGSTEHIIPVPMELSVLYEDEDILAVDKPAGMPVHPSMGNYENTLANGAAFYFESRNLFCPFRCINRLDRDTSGALILAKNPLSAAILSTQMKRREIRRTYLAVVKGIPPEKGKISAPIARLGDSVIQRCVDFDNGESAVTFYERLDTRNGHSLLELHLETGRTHQIRVHMGYLGYPLPADYLYCPDYSRFSRQPLHSVQIEFSHPITGKRLCFTAPVPPDMVQGFL</sequence>
<reference evidence="5 6" key="1">
    <citation type="submission" date="2024-06" db="EMBL/GenBank/DDBJ databases">
        <title>Genomic Encyclopedia of Type Strains, Phase IV (KMG-IV): sequencing the most valuable type-strain genomes for metagenomic binning, comparative biology and taxonomic classification.</title>
        <authorList>
            <person name="Goeker M."/>
        </authorList>
    </citation>
    <scope>NUCLEOTIDE SEQUENCE [LARGE SCALE GENOMIC DNA]</scope>
    <source>
        <strain evidence="5 6">DSM 29492</strain>
    </source>
</reference>
<dbReference type="Gene3D" id="3.30.2350.10">
    <property type="entry name" value="Pseudouridine synthase"/>
    <property type="match status" value="1"/>
</dbReference>
<comment type="function">
    <text evidence="3">Responsible for synthesis of pseudouridine from uracil.</text>
</comment>
<comment type="catalytic activity">
    <reaction evidence="1 3">
        <text>a uridine in RNA = a pseudouridine in RNA</text>
        <dbReference type="Rhea" id="RHEA:48348"/>
        <dbReference type="Rhea" id="RHEA-COMP:12068"/>
        <dbReference type="Rhea" id="RHEA-COMP:12069"/>
        <dbReference type="ChEBI" id="CHEBI:65314"/>
        <dbReference type="ChEBI" id="CHEBI:65315"/>
    </reaction>
</comment>
<dbReference type="InterPro" id="IPR006145">
    <property type="entry name" value="PsdUridine_synth_RsuA/RluA"/>
</dbReference>
<dbReference type="RefSeq" id="WP_257464435.1">
    <property type="nucleotide sequence ID" value="NZ_JANJZT010000008.1"/>
</dbReference>
<keyword evidence="3 5" id="KW-0413">Isomerase</keyword>
<name>A0ABV2M125_9FIRM</name>
<dbReference type="NCBIfam" id="TIGR00005">
    <property type="entry name" value="rluA_subfam"/>
    <property type="match status" value="1"/>
</dbReference>
<dbReference type="InterPro" id="IPR006225">
    <property type="entry name" value="PsdUridine_synth_RluC/D"/>
</dbReference>
<dbReference type="CDD" id="cd02869">
    <property type="entry name" value="PseudoU_synth_RluA_like"/>
    <property type="match status" value="1"/>
</dbReference>
<protein>
    <recommendedName>
        <fullName evidence="3">Pseudouridine synthase</fullName>
        <ecNumber evidence="3">5.4.99.-</ecNumber>
    </recommendedName>
</protein>
<dbReference type="PANTHER" id="PTHR21600:SF87">
    <property type="entry name" value="RNA PSEUDOURIDYLATE SYNTHASE DOMAIN-CONTAINING PROTEIN 1"/>
    <property type="match status" value="1"/>
</dbReference>
<dbReference type="EC" id="5.4.99.-" evidence="3"/>
<dbReference type="SUPFAM" id="SSF55120">
    <property type="entry name" value="Pseudouridine synthase"/>
    <property type="match status" value="1"/>
</dbReference>
<proteinExistence type="inferred from homology"/>
<dbReference type="PROSITE" id="PS01129">
    <property type="entry name" value="PSI_RLU"/>
    <property type="match status" value="1"/>
</dbReference>